<dbReference type="EMBL" id="JARBHB010000002">
    <property type="protein sequence ID" value="KAJ8891526.1"/>
    <property type="molecule type" value="Genomic_DNA"/>
</dbReference>
<sequence>MCLHEYVTEVIRVGVPDLLVPPHQMLVYANSGRPINSAVIGPLTEGSELTLTCEGNRFISTHKRPTSLLNALQIGTCAVRSGRWQLSLLELRVGVEYFYATAKWVRLPAGSLPDFCKWKSLRTMQLVGGFFHEISRPFHSSAAPYSPRFALISSQDLELGFKKEGSFLKLPAHALDTGTATKTKEPIRATLARAPSDPIAPTRKFMQCSRRAACTYETSSGDPAANKNVFNRKNIPLYDFINALKYLLASSLGMNYAISVQGAANANKLVSLFPGHGVSHTTGSNVREVNLGRTLIYAALSLADGTSERFKSAQAIKPLPHCSLQVVSNKSGQLLRHMDAEEDVGSSVALYSTAHIFLPFLLLSCHWLRSPLISTLTFTIIAIGCMSGSASEHVPKFPDDIAPSFLGATVAEWLACSPSTKASWVLFPLGSLPDDAAGRRAFSGFSRFPRPFIRVLIHYYPITLIGSQDLAAASVSRRRNMVTLDDERVTLLLDGEDADGKYISHSSISSSIEESELDKNEQRNINSTGVRNFTDGVPFGVPLVSVVSTRWNVAMTHNASGSGEGRSALSRVERVCVCVCVCGGGERQVCTLVKPYPVLKQRIRGGRRGGGARVIPRVESTSVAGSIIEDTRSTGVVIAVDSSLLVASQET</sequence>
<dbReference type="Proteomes" id="UP001159363">
    <property type="component" value="Chromosome 2"/>
</dbReference>
<accession>A0ABQ9I4H1</accession>
<name>A0ABQ9I4H1_9NEOP</name>
<protein>
    <submittedName>
        <fullName evidence="1">Uncharacterized protein</fullName>
    </submittedName>
</protein>
<evidence type="ECO:0000313" key="1">
    <source>
        <dbReference type="EMBL" id="KAJ8891526.1"/>
    </source>
</evidence>
<keyword evidence="2" id="KW-1185">Reference proteome</keyword>
<organism evidence="1 2">
    <name type="scientific">Dryococelus australis</name>
    <dbReference type="NCBI Taxonomy" id="614101"/>
    <lineage>
        <taxon>Eukaryota</taxon>
        <taxon>Metazoa</taxon>
        <taxon>Ecdysozoa</taxon>
        <taxon>Arthropoda</taxon>
        <taxon>Hexapoda</taxon>
        <taxon>Insecta</taxon>
        <taxon>Pterygota</taxon>
        <taxon>Neoptera</taxon>
        <taxon>Polyneoptera</taxon>
        <taxon>Phasmatodea</taxon>
        <taxon>Verophasmatodea</taxon>
        <taxon>Anareolatae</taxon>
        <taxon>Phasmatidae</taxon>
        <taxon>Eurycanthinae</taxon>
        <taxon>Dryococelus</taxon>
    </lineage>
</organism>
<comment type="caution">
    <text evidence="1">The sequence shown here is derived from an EMBL/GenBank/DDBJ whole genome shotgun (WGS) entry which is preliminary data.</text>
</comment>
<gene>
    <name evidence="1" type="ORF">PR048_004054</name>
</gene>
<reference evidence="1 2" key="1">
    <citation type="submission" date="2023-02" db="EMBL/GenBank/DDBJ databases">
        <title>LHISI_Scaffold_Assembly.</title>
        <authorList>
            <person name="Stuart O.P."/>
            <person name="Cleave R."/>
            <person name="Magrath M.J.L."/>
            <person name="Mikheyev A.S."/>
        </authorList>
    </citation>
    <scope>NUCLEOTIDE SEQUENCE [LARGE SCALE GENOMIC DNA]</scope>
    <source>
        <strain evidence="1">Daus_M_001</strain>
        <tissue evidence="1">Leg muscle</tissue>
    </source>
</reference>
<proteinExistence type="predicted"/>
<evidence type="ECO:0000313" key="2">
    <source>
        <dbReference type="Proteomes" id="UP001159363"/>
    </source>
</evidence>